<reference evidence="2" key="1">
    <citation type="submission" date="2021-02" db="EMBL/GenBank/DDBJ databases">
        <authorList>
            <person name="Nowell W R."/>
        </authorList>
    </citation>
    <scope>NUCLEOTIDE SEQUENCE</scope>
</reference>
<keyword evidence="3" id="KW-1185">Reference proteome</keyword>
<gene>
    <name evidence="2" type="ORF">OVN521_LOCUS17818</name>
</gene>
<dbReference type="InterPro" id="IPR009057">
    <property type="entry name" value="Homeodomain-like_sf"/>
</dbReference>
<dbReference type="Gene3D" id="3.30.420.10">
    <property type="entry name" value="Ribonuclease H-like superfamily/Ribonuclease H"/>
    <property type="match status" value="1"/>
</dbReference>
<evidence type="ECO:0000313" key="3">
    <source>
        <dbReference type="Proteomes" id="UP000663866"/>
    </source>
</evidence>
<dbReference type="Pfam" id="PF01498">
    <property type="entry name" value="HTH_Tnp_Tc3_2"/>
    <property type="match status" value="1"/>
</dbReference>
<dbReference type="GO" id="GO:0015074">
    <property type="term" value="P:DNA integration"/>
    <property type="evidence" value="ECO:0007669"/>
    <property type="project" value="InterPro"/>
</dbReference>
<dbReference type="EMBL" id="CAJOBG010003149">
    <property type="protein sequence ID" value="CAF4048143.1"/>
    <property type="molecule type" value="Genomic_DNA"/>
</dbReference>
<dbReference type="Proteomes" id="UP000663866">
    <property type="component" value="Unassembled WGS sequence"/>
</dbReference>
<name>A0A819RUX3_9BILA</name>
<dbReference type="AlphaFoldDB" id="A0A819RUX3"/>
<protein>
    <recommendedName>
        <fullName evidence="1">Transposase Tc1-like domain-containing protein</fullName>
    </recommendedName>
</protein>
<dbReference type="InterPro" id="IPR036397">
    <property type="entry name" value="RNaseH_sf"/>
</dbReference>
<proteinExistence type="predicted"/>
<evidence type="ECO:0000259" key="1">
    <source>
        <dbReference type="Pfam" id="PF01498"/>
    </source>
</evidence>
<feature type="domain" description="Transposase Tc1-like" evidence="1">
    <location>
        <begin position="59"/>
        <end position="123"/>
    </location>
</feature>
<evidence type="ECO:0000313" key="2">
    <source>
        <dbReference type="EMBL" id="CAF4048143.1"/>
    </source>
</evidence>
<comment type="caution">
    <text evidence="2">The sequence shown here is derived from an EMBL/GenBank/DDBJ whole genome shotgun (WGS) entry which is preliminary data.</text>
</comment>
<dbReference type="GO" id="GO:0006313">
    <property type="term" value="P:DNA transposition"/>
    <property type="evidence" value="ECO:0007669"/>
    <property type="project" value="InterPro"/>
</dbReference>
<sequence length="239" mass="27168">MSLCTTLTDQISRQLNISCKCIRQTIRKFDKFRTACAKPGAGRKPKVTERKKRLIKLQQVRDDTLSLTDLARFARTDLNITISQHTISCILRDFNMISFIAPKKPRITSAQRRTRLDWCYEHLSWSINDWSNVVFTDKTRFERSQQRVHNGGGIHTWGYNFNMPCIFSIIIILDSPPSVDAGFDAGIDSQVDRTADGFMANVDNRFLPGGATGTIGQIIDTGANTFMNNEINNEVNRFI</sequence>
<organism evidence="2 3">
    <name type="scientific">Rotaria magnacalcarata</name>
    <dbReference type="NCBI Taxonomy" id="392030"/>
    <lineage>
        <taxon>Eukaryota</taxon>
        <taxon>Metazoa</taxon>
        <taxon>Spiralia</taxon>
        <taxon>Gnathifera</taxon>
        <taxon>Rotifera</taxon>
        <taxon>Eurotatoria</taxon>
        <taxon>Bdelloidea</taxon>
        <taxon>Philodinida</taxon>
        <taxon>Philodinidae</taxon>
        <taxon>Rotaria</taxon>
    </lineage>
</organism>
<dbReference type="GO" id="GO:0003677">
    <property type="term" value="F:DNA binding"/>
    <property type="evidence" value="ECO:0007669"/>
    <property type="project" value="InterPro"/>
</dbReference>
<dbReference type="SUPFAM" id="SSF46689">
    <property type="entry name" value="Homeodomain-like"/>
    <property type="match status" value="1"/>
</dbReference>
<dbReference type="InterPro" id="IPR002492">
    <property type="entry name" value="Transposase_Tc1-like"/>
</dbReference>
<accession>A0A819RUX3</accession>